<organism evidence="2">
    <name type="scientific">Octopus bimaculoides</name>
    <name type="common">California two-spotted octopus</name>
    <dbReference type="NCBI Taxonomy" id="37653"/>
    <lineage>
        <taxon>Eukaryota</taxon>
        <taxon>Metazoa</taxon>
        <taxon>Spiralia</taxon>
        <taxon>Lophotrochozoa</taxon>
        <taxon>Mollusca</taxon>
        <taxon>Cephalopoda</taxon>
        <taxon>Coleoidea</taxon>
        <taxon>Octopodiformes</taxon>
        <taxon>Octopoda</taxon>
        <taxon>Incirrata</taxon>
        <taxon>Octopodidae</taxon>
        <taxon>Octopus</taxon>
    </lineage>
</organism>
<evidence type="ECO:0000256" key="1">
    <source>
        <dbReference type="SAM" id="Phobius"/>
    </source>
</evidence>
<feature type="transmembrane region" description="Helical" evidence="1">
    <location>
        <begin position="20"/>
        <end position="47"/>
    </location>
</feature>
<dbReference type="AlphaFoldDB" id="A0A0L8HQC2"/>
<evidence type="ECO:0000313" key="2">
    <source>
        <dbReference type="EMBL" id="KOF91387.1"/>
    </source>
</evidence>
<proteinExistence type="predicted"/>
<protein>
    <submittedName>
        <fullName evidence="2">Uncharacterized protein</fullName>
    </submittedName>
</protein>
<name>A0A0L8HQC2_OCTBM</name>
<dbReference type="PROSITE" id="PS51257">
    <property type="entry name" value="PROKAR_LIPOPROTEIN"/>
    <property type="match status" value="1"/>
</dbReference>
<accession>A0A0L8HQC2</accession>
<keyword evidence="1" id="KW-0812">Transmembrane</keyword>
<gene>
    <name evidence="2" type="ORF">OCBIM_22009005mg</name>
</gene>
<sequence>MSEVKVVAVCLPVCMHACCWSVSLLACLPACLLLACLPACLLSYLCVRLSVCLLV</sequence>
<reference evidence="2" key="1">
    <citation type="submission" date="2015-07" db="EMBL/GenBank/DDBJ databases">
        <title>MeaNS - Measles Nucleotide Surveillance Program.</title>
        <authorList>
            <person name="Tran T."/>
            <person name="Druce J."/>
        </authorList>
    </citation>
    <scope>NUCLEOTIDE SEQUENCE</scope>
    <source>
        <strain evidence="2">UCB-OBI-ISO-001</strain>
        <tissue evidence="2">Gonad</tissue>
    </source>
</reference>
<keyword evidence="1" id="KW-0472">Membrane</keyword>
<keyword evidence="1" id="KW-1133">Transmembrane helix</keyword>
<dbReference type="EMBL" id="KQ417549">
    <property type="protein sequence ID" value="KOF91387.1"/>
    <property type="molecule type" value="Genomic_DNA"/>
</dbReference>